<dbReference type="CDD" id="cd03811">
    <property type="entry name" value="GT4_GT28_WabH-like"/>
    <property type="match status" value="1"/>
</dbReference>
<proteinExistence type="predicted"/>
<evidence type="ECO:0000313" key="3">
    <source>
        <dbReference type="Proteomes" id="UP001171529"/>
    </source>
</evidence>
<evidence type="ECO:0000259" key="1">
    <source>
        <dbReference type="Pfam" id="PF00534"/>
    </source>
</evidence>
<name>A0AAW7PMA8_9BACT</name>
<feature type="domain" description="Glycosyl transferase family 1" evidence="1">
    <location>
        <begin position="641"/>
        <end position="780"/>
    </location>
</feature>
<accession>A0AAW7PMA8</accession>
<organism evidence="2 3">
    <name type="scientific">Aliarcobacter butzleri</name>
    <dbReference type="NCBI Taxonomy" id="28197"/>
    <lineage>
        <taxon>Bacteria</taxon>
        <taxon>Pseudomonadati</taxon>
        <taxon>Campylobacterota</taxon>
        <taxon>Epsilonproteobacteria</taxon>
        <taxon>Campylobacterales</taxon>
        <taxon>Arcobacteraceae</taxon>
        <taxon>Aliarcobacter</taxon>
    </lineage>
</organism>
<dbReference type="GO" id="GO:0016757">
    <property type="term" value="F:glycosyltransferase activity"/>
    <property type="evidence" value="ECO:0007669"/>
    <property type="project" value="InterPro"/>
</dbReference>
<gene>
    <name evidence="2" type="ORF">O8C91_00695</name>
</gene>
<dbReference type="AlphaFoldDB" id="A0AAW7PMA8"/>
<dbReference type="Gene3D" id="3.40.50.2000">
    <property type="entry name" value="Glycogen Phosphorylase B"/>
    <property type="match status" value="4"/>
</dbReference>
<evidence type="ECO:0000313" key="2">
    <source>
        <dbReference type="EMBL" id="MDN5062703.1"/>
    </source>
</evidence>
<dbReference type="RefSeq" id="WP_301344662.1">
    <property type="nucleotide sequence ID" value="NZ_JAPZDB010000004.1"/>
</dbReference>
<dbReference type="EMBL" id="JAPZDC010000001">
    <property type="protein sequence ID" value="MDN5062703.1"/>
    <property type="molecule type" value="Genomic_DNA"/>
</dbReference>
<dbReference type="Pfam" id="PF00534">
    <property type="entry name" value="Glycos_transf_1"/>
    <property type="match status" value="2"/>
</dbReference>
<dbReference type="PANTHER" id="PTHR12526">
    <property type="entry name" value="GLYCOSYLTRANSFERASE"/>
    <property type="match status" value="1"/>
</dbReference>
<reference evidence="2" key="1">
    <citation type="submission" date="2022-12" db="EMBL/GenBank/DDBJ databases">
        <authorList>
            <person name="Uljanovas D."/>
        </authorList>
    </citation>
    <scope>NUCLEOTIDE SEQUENCE</scope>
    <source>
        <strain evidence="2">RCM39</strain>
    </source>
</reference>
<dbReference type="SUPFAM" id="SSF53756">
    <property type="entry name" value="UDP-Glycosyltransferase/glycogen phosphorylase"/>
    <property type="match status" value="2"/>
</dbReference>
<reference evidence="2" key="2">
    <citation type="journal article" date="2023" name="Microorganisms">
        <title>Genomic Characterization of Arcobacter butzleri Strains Isolated from Various Sources in Lithuania.</title>
        <authorList>
            <person name="Uljanovas D."/>
            <person name="Golz G."/>
            <person name="Fleischmann S."/>
            <person name="Kudirkiene E."/>
            <person name="Kasetiene N."/>
            <person name="Grineviciene A."/>
            <person name="Tamuleviciene E."/>
            <person name="Aksomaitiene J."/>
            <person name="Alter T."/>
            <person name="Malakauskas M."/>
        </authorList>
    </citation>
    <scope>NUCLEOTIDE SEQUENCE</scope>
    <source>
        <strain evidence="2">RCM39</strain>
    </source>
</reference>
<dbReference type="PANTHER" id="PTHR12526:SF630">
    <property type="entry name" value="GLYCOSYLTRANSFERASE"/>
    <property type="match status" value="1"/>
</dbReference>
<sequence length="808" mass="93911">MGTLAKKKLAILTYSLGSGGAEKVVSNLLLELQDKYEIVLFLMNNTIFYDIPNNVKVEYLDNSIGEEKSYLKFIKLFSLSKKFAHLSKKHKIDCSLSFMNRPNFINIISKYFGNDSKIIISERTTPTMQHSIGIQGYVNKLLIKILYKKADLVTANSIGNTNDLINNFGIKNVVTINNSFNFEAVVNNSKEDIELFKDKPVFVTVGRLDEGKNHKLLIESFVNIDAYLYIIGDGNLKVFLDYKIKILNLEDRVFLIGLDKNPHKYIAKSDAFIFSSKFEGFPNVLVEAQICNKPIISFDCQSGPREILESNLIYKNSFYEVFDSGILVLNNEVKYFQEAVKYFLKNMNDFKSIDNKQKLMEKYDKKRITFDWIDNIEKLFDNNKILFISYYFPPLKAIGSLRTYYFAKFLNLKGWKISVITTNAYKVLETDTYLKPLENIKKIDILTFDLQMLKNILSNRNLSKNVEVNKIETKKMVLKKILFKLRNSFPLNVLYEGGFLYIIIGIYKGSKTLKSSNIKNIYSTFSPFSNHIIAYFIKLLNKDSYWVADFRDLPFGDNDTDMFFKSFQKYLNKVVIKRADKVTTISEGLKKVLVKYNENVEVLTNGYDDMEISIKENIDKNINNNHFDIVYTGMLYSGQRDASILFKVVKELILENEKYRKIRLVYAGKDSSLWNSWAEKYKLEDNILIKGVISREESIKLQNNASINLLLTWSTKTQKGILTGKLFEYLRASKPIICIINGVEDEEIEYMFRNINCGFVVYENSDETIKNKMIELFDDNLIKYNYDELFKYSYTYLSNKLEGIYDKK</sequence>
<comment type="caution">
    <text evidence="2">The sequence shown here is derived from an EMBL/GenBank/DDBJ whole genome shotgun (WGS) entry which is preliminary data.</text>
</comment>
<dbReference type="Proteomes" id="UP001171529">
    <property type="component" value="Unassembled WGS sequence"/>
</dbReference>
<protein>
    <submittedName>
        <fullName evidence="2">Glycosyltransferase</fullName>
    </submittedName>
</protein>
<feature type="domain" description="Glycosyl transferase family 1" evidence="1">
    <location>
        <begin position="188"/>
        <end position="353"/>
    </location>
</feature>
<dbReference type="InterPro" id="IPR001296">
    <property type="entry name" value="Glyco_trans_1"/>
</dbReference>